<protein>
    <submittedName>
        <fullName evidence="2">Uncharacterized protein</fullName>
    </submittedName>
</protein>
<feature type="transmembrane region" description="Helical" evidence="1">
    <location>
        <begin position="196"/>
        <end position="218"/>
    </location>
</feature>
<keyword evidence="3" id="KW-1185">Reference proteome</keyword>
<gene>
    <name evidence="2" type="ORF">VP1G_02643</name>
</gene>
<dbReference type="Proteomes" id="UP000078576">
    <property type="component" value="Unassembled WGS sequence"/>
</dbReference>
<accession>A0A194UU68</accession>
<sequence length="405" mass="45379">MSDQSADTVLSGTLGTILGYLGGEVAEEVLFERLLWPQRFYNDFSLSILIKDIFLFSMGGPLHSAALSTLDNLREQGLYYGHRRGNFLGTAFYDDLELKYDSSGKSGAVRNAFWVRVSRCISRASLSRNKRVPKFDSEDVQDDNTPRFRALQTVNHLTLRLVKDGEKSHPDGGVVCVQEDKATWRTVLRILVSESVALATGIVSIFIGGWWVAIYMVIPLLLKMVALAGSVNREGLEGLSELKKKGSLNTIDSFRVFDSAYGYLVITGPRPVVTQFFRHYGHPTRYTTLGRFKEVISIMVIYSFVLYFPAGLITNIWMSSPIIYLWLAYQLYAVLAMHIVRLLGWQGCGTTEERVARKLMLGKTVRLQSRGGEDVEVSLWTTFVPNIASGEETVRELMGESAIRG</sequence>
<evidence type="ECO:0000313" key="3">
    <source>
        <dbReference type="Proteomes" id="UP000078576"/>
    </source>
</evidence>
<dbReference type="AlphaFoldDB" id="A0A194UU68"/>
<evidence type="ECO:0000256" key="1">
    <source>
        <dbReference type="SAM" id="Phobius"/>
    </source>
</evidence>
<name>A0A194UU68_CYTMA</name>
<dbReference type="EMBL" id="KN714679">
    <property type="protein sequence ID" value="KUI55245.1"/>
    <property type="molecule type" value="Genomic_DNA"/>
</dbReference>
<proteinExistence type="predicted"/>
<dbReference type="STRING" id="694573.A0A194UU68"/>
<dbReference type="OrthoDB" id="5295335at2759"/>
<keyword evidence="1" id="KW-0472">Membrane</keyword>
<feature type="transmembrane region" description="Helical" evidence="1">
    <location>
        <begin position="295"/>
        <end position="317"/>
    </location>
</feature>
<keyword evidence="1" id="KW-1133">Transmembrane helix</keyword>
<organism evidence="2 3">
    <name type="scientific">Cytospora mali</name>
    <name type="common">Apple Valsa canker fungus</name>
    <name type="synonym">Valsa mali</name>
    <dbReference type="NCBI Taxonomy" id="578113"/>
    <lineage>
        <taxon>Eukaryota</taxon>
        <taxon>Fungi</taxon>
        <taxon>Dikarya</taxon>
        <taxon>Ascomycota</taxon>
        <taxon>Pezizomycotina</taxon>
        <taxon>Sordariomycetes</taxon>
        <taxon>Sordariomycetidae</taxon>
        <taxon>Diaporthales</taxon>
        <taxon>Cytosporaceae</taxon>
        <taxon>Cytospora</taxon>
    </lineage>
</organism>
<feature type="transmembrane region" description="Helical" evidence="1">
    <location>
        <begin position="323"/>
        <end position="344"/>
    </location>
</feature>
<evidence type="ECO:0000313" key="2">
    <source>
        <dbReference type="EMBL" id="KUI55245.1"/>
    </source>
</evidence>
<keyword evidence="1" id="KW-0812">Transmembrane</keyword>
<reference evidence="3" key="1">
    <citation type="submission" date="2014-12" db="EMBL/GenBank/DDBJ databases">
        <title>Genome Sequence of Valsa Canker Pathogens Uncovers a Specific Adaption of Colonization on Woody Bark.</title>
        <authorList>
            <person name="Yin Z."/>
            <person name="Liu H."/>
            <person name="Gao X."/>
            <person name="Li Z."/>
            <person name="Song N."/>
            <person name="Ke X."/>
            <person name="Dai Q."/>
            <person name="Wu Y."/>
            <person name="Sun Y."/>
            <person name="Xu J.-R."/>
            <person name="Kang Z.K."/>
            <person name="Wang L."/>
            <person name="Huang L."/>
        </authorList>
    </citation>
    <scope>NUCLEOTIDE SEQUENCE [LARGE SCALE GENOMIC DNA]</scope>
    <source>
        <strain evidence="3">SXYL134</strain>
    </source>
</reference>